<evidence type="ECO:0000256" key="1">
    <source>
        <dbReference type="ARBA" id="ARBA00022679"/>
    </source>
</evidence>
<keyword evidence="1 4" id="KW-0808">Transferase</keyword>
<dbReference type="InterPro" id="IPR028098">
    <property type="entry name" value="Glyco_trans_4-like_N"/>
</dbReference>
<comment type="caution">
    <text evidence="4">The sequence shown here is derived from an EMBL/GenBank/DDBJ whole genome shotgun (WGS) entry which is preliminary data.</text>
</comment>
<reference evidence="4 5" key="1">
    <citation type="journal article" date="2019" name="Nat. Med.">
        <title>A library of human gut bacterial isolates paired with longitudinal multiomics data enables mechanistic microbiome research.</title>
        <authorList>
            <person name="Poyet M."/>
            <person name="Groussin M."/>
            <person name="Gibbons S.M."/>
            <person name="Avila-Pacheco J."/>
            <person name="Jiang X."/>
            <person name="Kearney S.M."/>
            <person name="Perrotta A.R."/>
            <person name="Berdy B."/>
            <person name="Zhao S."/>
            <person name="Lieberman T.D."/>
            <person name="Swanson P.K."/>
            <person name="Smith M."/>
            <person name="Roesemann S."/>
            <person name="Alexander J.E."/>
            <person name="Rich S.A."/>
            <person name="Livny J."/>
            <person name="Vlamakis H."/>
            <person name="Clish C."/>
            <person name="Bullock K."/>
            <person name="Deik A."/>
            <person name="Scott J."/>
            <person name="Pierce K.A."/>
            <person name="Xavier R.J."/>
            <person name="Alm E.J."/>
        </authorList>
    </citation>
    <scope>NUCLEOTIDE SEQUENCE [LARGE SCALE GENOMIC DNA]</scope>
    <source>
        <strain evidence="4 5">BIOML-A163</strain>
    </source>
</reference>
<dbReference type="CDD" id="cd03809">
    <property type="entry name" value="GT4_MtfB-like"/>
    <property type="match status" value="1"/>
</dbReference>
<dbReference type="GO" id="GO:0009103">
    <property type="term" value="P:lipopolysaccharide biosynthetic process"/>
    <property type="evidence" value="ECO:0007669"/>
    <property type="project" value="TreeGrafter"/>
</dbReference>
<dbReference type="EMBL" id="VWLE01000226">
    <property type="protein sequence ID" value="KAA3950142.1"/>
    <property type="molecule type" value="Genomic_DNA"/>
</dbReference>
<dbReference type="SUPFAM" id="SSF53756">
    <property type="entry name" value="UDP-Glycosyltransferase/glycogen phosphorylase"/>
    <property type="match status" value="1"/>
</dbReference>
<feature type="domain" description="Glycosyltransferase subfamily 4-like N-terminal" evidence="3">
    <location>
        <begin position="17"/>
        <end position="174"/>
    </location>
</feature>
<sequence length="371" mass="42688">MKIAIEAQRIFRPNKHGMDFVALETIRELQKMDHENEYFIFISPGEDRCLESSDNVHIIELKCPTYPLWEQVALPQAVKSIKPDLLHCTSNTAPLHCSVPLVLTLHDIIYLEKRQSSSLSWYQEMGWHYRRLVVPRILPKCKKIITVSQFERKRILEALHLPEEQLVAVYNGFNSHFHLQPKAPKITRKYIDAENYLFFLGNTDPKKNTPRVLKAYSDYLKQSVQKLPLLIADLKEDAIDRILEEEKITEIKSYLRFPGYIANTDLPALYAGAFAFLYPSLRESFGIPMLEAMACGTPIIAGNTSAMPEIAGEGALLADPFNSKDITEKILQLESDETFYQKQVEYGLKRSQQFSWRNAAESLLNIYKEFA</sequence>
<dbReference type="AlphaFoldDB" id="A0A5M5C5V9"/>
<dbReference type="Pfam" id="PF00534">
    <property type="entry name" value="Glycos_transf_1"/>
    <property type="match status" value="1"/>
</dbReference>
<dbReference type="Pfam" id="PF13439">
    <property type="entry name" value="Glyco_transf_4"/>
    <property type="match status" value="1"/>
</dbReference>
<dbReference type="RefSeq" id="WP_008775878.1">
    <property type="nucleotide sequence ID" value="NZ_JADNAE010000004.1"/>
</dbReference>
<dbReference type="InterPro" id="IPR001296">
    <property type="entry name" value="Glyco_trans_1"/>
</dbReference>
<evidence type="ECO:0000259" key="2">
    <source>
        <dbReference type="Pfam" id="PF00534"/>
    </source>
</evidence>
<dbReference type="PANTHER" id="PTHR46401">
    <property type="entry name" value="GLYCOSYLTRANSFERASE WBBK-RELATED"/>
    <property type="match status" value="1"/>
</dbReference>
<evidence type="ECO:0000313" key="4">
    <source>
        <dbReference type="EMBL" id="KAA3950142.1"/>
    </source>
</evidence>
<organism evidence="4 5">
    <name type="scientific">Bacteroides ovatus</name>
    <dbReference type="NCBI Taxonomy" id="28116"/>
    <lineage>
        <taxon>Bacteria</taxon>
        <taxon>Pseudomonadati</taxon>
        <taxon>Bacteroidota</taxon>
        <taxon>Bacteroidia</taxon>
        <taxon>Bacteroidales</taxon>
        <taxon>Bacteroidaceae</taxon>
        <taxon>Bacteroides</taxon>
    </lineage>
</organism>
<dbReference type="Gene3D" id="3.40.50.2000">
    <property type="entry name" value="Glycogen Phosphorylase B"/>
    <property type="match status" value="2"/>
</dbReference>
<dbReference type="PANTHER" id="PTHR46401:SF2">
    <property type="entry name" value="GLYCOSYLTRANSFERASE WBBK-RELATED"/>
    <property type="match status" value="1"/>
</dbReference>
<name>A0A5M5C5V9_BACOV</name>
<dbReference type="Proteomes" id="UP000323717">
    <property type="component" value="Unassembled WGS sequence"/>
</dbReference>
<feature type="domain" description="Glycosyl transferase family 1" evidence="2">
    <location>
        <begin position="193"/>
        <end position="349"/>
    </location>
</feature>
<protein>
    <submittedName>
        <fullName evidence="4">Glycosyltransferase family 4 protein</fullName>
    </submittedName>
</protein>
<gene>
    <name evidence="4" type="ORF">F3D71_15540</name>
</gene>
<evidence type="ECO:0000313" key="5">
    <source>
        <dbReference type="Proteomes" id="UP000323717"/>
    </source>
</evidence>
<proteinExistence type="predicted"/>
<accession>A0A5M5C5V9</accession>
<dbReference type="GO" id="GO:0016757">
    <property type="term" value="F:glycosyltransferase activity"/>
    <property type="evidence" value="ECO:0007669"/>
    <property type="project" value="InterPro"/>
</dbReference>
<evidence type="ECO:0000259" key="3">
    <source>
        <dbReference type="Pfam" id="PF13439"/>
    </source>
</evidence>